<gene>
    <name evidence="1" type="ORF">RM530_17050</name>
</gene>
<keyword evidence="2" id="KW-1185">Reference proteome</keyword>
<evidence type="ECO:0000313" key="1">
    <source>
        <dbReference type="EMBL" id="MDT0499053.1"/>
    </source>
</evidence>
<proteinExistence type="predicted"/>
<dbReference type="Proteomes" id="UP001254608">
    <property type="component" value="Unassembled WGS sequence"/>
</dbReference>
<accession>A0ABU2WME4</accession>
<organism evidence="1 2">
    <name type="scientific">Banduia mediterranea</name>
    <dbReference type="NCBI Taxonomy" id="3075609"/>
    <lineage>
        <taxon>Bacteria</taxon>
        <taxon>Pseudomonadati</taxon>
        <taxon>Pseudomonadota</taxon>
        <taxon>Gammaproteobacteria</taxon>
        <taxon>Nevskiales</taxon>
        <taxon>Algiphilaceae</taxon>
        <taxon>Banduia</taxon>
    </lineage>
</organism>
<evidence type="ECO:0000313" key="2">
    <source>
        <dbReference type="Proteomes" id="UP001254608"/>
    </source>
</evidence>
<sequence>MDRIVRKLTIQPLIIGGAMLLGVREFVALRRSQAINRTHAAN</sequence>
<name>A0ABU2WME4_9GAMM</name>
<reference evidence="1 2" key="1">
    <citation type="submission" date="2023-09" db="EMBL/GenBank/DDBJ databases">
        <authorList>
            <person name="Rey-Velasco X."/>
        </authorList>
    </citation>
    <scope>NUCLEOTIDE SEQUENCE [LARGE SCALE GENOMIC DNA]</scope>
    <source>
        <strain evidence="1 2">W345</strain>
    </source>
</reference>
<comment type="caution">
    <text evidence="1">The sequence shown here is derived from an EMBL/GenBank/DDBJ whole genome shotgun (WGS) entry which is preliminary data.</text>
</comment>
<dbReference type="RefSeq" id="WP_311366464.1">
    <property type="nucleotide sequence ID" value="NZ_JAVRIC010000034.1"/>
</dbReference>
<dbReference type="EMBL" id="JAVRIC010000034">
    <property type="protein sequence ID" value="MDT0499053.1"/>
    <property type="molecule type" value="Genomic_DNA"/>
</dbReference>
<protein>
    <submittedName>
        <fullName evidence="1">Uncharacterized protein</fullName>
    </submittedName>
</protein>